<comment type="caution">
    <text evidence="1">The sequence shown here is derived from an EMBL/GenBank/DDBJ whole genome shotgun (WGS) entry which is preliminary data.</text>
</comment>
<protein>
    <submittedName>
        <fullName evidence="1">Uncharacterized protein</fullName>
    </submittedName>
</protein>
<reference evidence="1 2" key="1">
    <citation type="journal article" date="2022" name="New Phytol.">
        <title>Ecological generalism drives hyperdiversity of secondary metabolite gene clusters in xylarialean endophytes.</title>
        <authorList>
            <person name="Franco M.E.E."/>
            <person name="Wisecaver J.H."/>
            <person name="Arnold A.E."/>
            <person name="Ju Y.M."/>
            <person name="Slot J.C."/>
            <person name="Ahrendt S."/>
            <person name="Moore L.P."/>
            <person name="Eastman K.E."/>
            <person name="Scott K."/>
            <person name="Konkel Z."/>
            <person name="Mondo S.J."/>
            <person name="Kuo A."/>
            <person name="Hayes R.D."/>
            <person name="Haridas S."/>
            <person name="Andreopoulos B."/>
            <person name="Riley R."/>
            <person name="LaButti K."/>
            <person name="Pangilinan J."/>
            <person name="Lipzen A."/>
            <person name="Amirebrahimi M."/>
            <person name="Yan J."/>
            <person name="Adam C."/>
            <person name="Keymanesh K."/>
            <person name="Ng V."/>
            <person name="Louie K."/>
            <person name="Northen T."/>
            <person name="Drula E."/>
            <person name="Henrissat B."/>
            <person name="Hsieh H.M."/>
            <person name="Youens-Clark K."/>
            <person name="Lutzoni F."/>
            <person name="Miadlikowska J."/>
            <person name="Eastwood D.C."/>
            <person name="Hamelin R.C."/>
            <person name="Grigoriev I.V."/>
            <person name="U'Ren J.M."/>
        </authorList>
    </citation>
    <scope>NUCLEOTIDE SEQUENCE [LARGE SCALE GENOMIC DNA]</scope>
    <source>
        <strain evidence="1 2">CBS 119005</strain>
    </source>
</reference>
<proteinExistence type="predicted"/>
<sequence length="130" mass="15191">MASNVELVRNRFHKDMWKRAVTNTSARIPCSCGKYQYYSQKCGCLYTSVHLKCGKTLSDKSGLPILCKAGHGRKVRVWDVLVPFYCEECRIKNVRWAGKEPSPSRMSNRSRSRRRKSRRERYKDGKLGHY</sequence>
<dbReference type="EMBL" id="MU393440">
    <property type="protein sequence ID" value="KAI4868236.1"/>
    <property type="molecule type" value="Genomic_DNA"/>
</dbReference>
<keyword evidence="2" id="KW-1185">Reference proteome</keyword>
<evidence type="ECO:0000313" key="2">
    <source>
        <dbReference type="Proteomes" id="UP001497700"/>
    </source>
</evidence>
<gene>
    <name evidence="1" type="ORF">F4820DRAFT_411280</name>
</gene>
<dbReference type="Proteomes" id="UP001497700">
    <property type="component" value="Unassembled WGS sequence"/>
</dbReference>
<accession>A0ACB9Z8T8</accession>
<evidence type="ECO:0000313" key="1">
    <source>
        <dbReference type="EMBL" id="KAI4868236.1"/>
    </source>
</evidence>
<organism evidence="1 2">
    <name type="scientific">Hypoxylon rubiginosum</name>
    <dbReference type="NCBI Taxonomy" id="110542"/>
    <lineage>
        <taxon>Eukaryota</taxon>
        <taxon>Fungi</taxon>
        <taxon>Dikarya</taxon>
        <taxon>Ascomycota</taxon>
        <taxon>Pezizomycotina</taxon>
        <taxon>Sordariomycetes</taxon>
        <taxon>Xylariomycetidae</taxon>
        <taxon>Xylariales</taxon>
        <taxon>Hypoxylaceae</taxon>
        <taxon>Hypoxylon</taxon>
    </lineage>
</organism>
<name>A0ACB9Z8T8_9PEZI</name>